<dbReference type="InterPro" id="IPR037401">
    <property type="entry name" value="SnoaL-like"/>
</dbReference>
<dbReference type="InterPro" id="IPR032710">
    <property type="entry name" value="NTF2-like_dom_sf"/>
</dbReference>
<evidence type="ECO:0000313" key="3">
    <source>
        <dbReference type="Proteomes" id="UP001160499"/>
    </source>
</evidence>
<evidence type="ECO:0000259" key="1">
    <source>
        <dbReference type="Pfam" id="PF13577"/>
    </source>
</evidence>
<sequence>MNLQEISDRFEIQDAVHQLVRGFDRRDWHTVEHLLADTVVSDYTAMLGGEARSRTAEEQTRHYQEQLDPLDATMHAATTLLVDLDGDRATASVNILTWLRREAAHDGPLWSNGAAGEIELVRTDGRWRIARITVRPAWAEGNRGVLDPAH</sequence>
<feature type="domain" description="SnoaL-like" evidence="1">
    <location>
        <begin position="4"/>
        <end position="132"/>
    </location>
</feature>
<accession>A0ABT6LWF4</accession>
<comment type="caution">
    <text evidence="2">The sequence shown here is derived from an EMBL/GenBank/DDBJ whole genome shotgun (WGS) entry which is preliminary data.</text>
</comment>
<dbReference type="RefSeq" id="WP_280880538.1">
    <property type="nucleotide sequence ID" value="NZ_JARXVH010000013.1"/>
</dbReference>
<proteinExistence type="predicted"/>
<keyword evidence="3" id="KW-1185">Reference proteome</keyword>
<reference evidence="2 3" key="1">
    <citation type="submission" date="2023-04" db="EMBL/GenBank/DDBJ databases">
        <title>Forest soil microbial communities from Buena Vista Peninsula, Colon Province, Panama.</title>
        <authorList>
            <person name="Bouskill N."/>
        </authorList>
    </citation>
    <scope>NUCLEOTIDE SEQUENCE [LARGE SCALE GENOMIC DNA]</scope>
    <source>
        <strain evidence="2 3">GGS1</strain>
    </source>
</reference>
<name>A0ABT6LWF4_9ACTN</name>
<dbReference type="Pfam" id="PF13577">
    <property type="entry name" value="SnoaL_4"/>
    <property type="match status" value="1"/>
</dbReference>
<dbReference type="SUPFAM" id="SSF54427">
    <property type="entry name" value="NTF2-like"/>
    <property type="match status" value="1"/>
</dbReference>
<gene>
    <name evidence="2" type="ORF">M2283_007088</name>
</gene>
<dbReference type="Proteomes" id="UP001160499">
    <property type="component" value="Unassembled WGS sequence"/>
</dbReference>
<organism evidence="2 3">
    <name type="scientific">Streptomyces pseudovenezuelae</name>
    <dbReference type="NCBI Taxonomy" id="67350"/>
    <lineage>
        <taxon>Bacteria</taxon>
        <taxon>Bacillati</taxon>
        <taxon>Actinomycetota</taxon>
        <taxon>Actinomycetes</taxon>
        <taxon>Kitasatosporales</taxon>
        <taxon>Streptomycetaceae</taxon>
        <taxon>Streptomyces</taxon>
        <taxon>Streptomyces aurantiacus group</taxon>
    </lineage>
</organism>
<evidence type="ECO:0000313" key="2">
    <source>
        <dbReference type="EMBL" id="MDH6219749.1"/>
    </source>
</evidence>
<dbReference type="EMBL" id="JARXVH010000013">
    <property type="protein sequence ID" value="MDH6219749.1"/>
    <property type="molecule type" value="Genomic_DNA"/>
</dbReference>
<protein>
    <recommendedName>
        <fullName evidence="1">SnoaL-like domain-containing protein</fullName>
    </recommendedName>
</protein>
<dbReference type="Gene3D" id="3.10.450.50">
    <property type="match status" value="1"/>
</dbReference>